<evidence type="ECO:0000313" key="3">
    <source>
        <dbReference type="EMBL" id="MBZ6000444.1"/>
    </source>
</evidence>
<dbReference type="InterPro" id="IPR006015">
    <property type="entry name" value="Universal_stress_UspA"/>
</dbReference>
<reference evidence="4 5" key="1">
    <citation type="submission" date="2021-05" db="EMBL/GenBank/DDBJ databases">
        <title>Pangenome of Leuconostoc gelidum warrants species status for Leuconostoc gelidum subsp. gasicomitatum.</title>
        <authorList>
            <person name="Johansson P."/>
            <person name="Sade E."/>
            <person name="Hultman J."/>
            <person name="Auvinen P."/>
            <person name="Bjorkroth J."/>
        </authorList>
    </citation>
    <scope>NUCLEOTIDE SEQUENCE</scope>
    <source>
        <strain evidence="3 5">AMKR21</strain>
        <strain evidence="4">C220d</strain>
    </source>
</reference>
<name>A0AB35FYZ2_LEUGE</name>
<organism evidence="4 6">
    <name type="scientific">Leuconostoc gelidum subsp. gelidum</name>
    <dbReference type="NCBI Taxonomy" id="1607839"/>
    <lineage>
        <taxon>Bacteria</taxon>
        <taxon>Bacillati</taxon>
        <taxon>Bacillota</taxon>
        <taxon>Bacilli</taxon>
        <taxon>Lactobacillales</taxon>
        <taxon>Lactobacillaceae</taxon>
        <taxon>Leuconostoc</taxon>
        <taxon>Leuconostoc gelidum group</taxon>
    </lineage>
</organism>
<protein>
    <submittedName>
        <fullName evidence="4">Universal stress protein</fullName>
    </submittedName>
</protein>
<dbReference type="AlphaFoldDB" id="A0AB35FYZ2"/>
<keyword evidence="5" id="KW-1185">Reference proteome</keyword>
<gene>
    <name evidence="4" type="ORF">KII88_04510</name>
    <name evidence="3" type="ORF">KIJ07_08540</name>
</gene>
<evidence type="ECO:0000313" key="6">
    <source>
        <dbReference type="Proteomes" id="UP000727071"/>
    </source>
</evidence>
<dbReference type="EMBL" id="JAHBFV010000014">
    <property type="protein sequence ID" value="MBZ6015794.1"/>
    <property type="molecule type" value="Genomic_DNA"/>
</dbReference>
<dbReference type="InterPro" id="IPR014729">
    <property type="entry name" value="Rossmann-like_a/b/a_fold"/>
</dbReference>
<dbReference type="PRINTS" id="PR01438">
    <property type="entry name" value="UNVRSLSTRESS"/>
</dbReference>
<dbReference type="PANTHER" id="PTHR46268:SF6">
    <property type="entry name" value="UNIVERSAL STRESS PROTEIN UP12"/>
    <property type="match status" value="1"/>
</dbReference>
<dbReference type="SUPFAM" id="SSF52402">
    <property type="entry name" value="Adenine nucleotide alpha hydrolases-like"/>
    <property type="match status" value="1"/>
</dbReference>
<dbReference type="Gene3D" id="3.40.50.620">
    <property type="entry name" value="HUPs"/>
    <property type="match status" value="1"/>
</dbReference>
<evidence type="ECO:0000259" key="2">
    <source>
        <dbReference type="Pfam" id="PF00582"/>
    </source>
</evidence>
<sequence length="148" mass="16397">MAYNNILIAVDGSEVSNLLIKRVHEFVPEAHIDILIVVDTSGGYFGTIVMNADIVYQMEQDAEKVINKAYDYAKSIGHADTDVHVRFGAPKQVIARDFPRDHKNDLIVVGETGLSRLQRAMAGTIPSFVTHTATTDVLIMRTGKNRKN</sequence>
<dbReference type="PANTHER" id="PTHR46268">
    <property type="entry name" value="STRESS RESPONSE PROTEIN NHAX"/>
    <property type="match status" value="1"/>
</dbReference>
<dbReference type="Pfam" id="PF00582">
    <property type="entry name" value="Usp"/>
    <property type="match status" value="1"/>
</dbReference>
<feature type="domain" description="UspA" evidence="2">
    <location>
        <begin position="3"/>
        <end position="141"/>
    </location>
</feature>
<evidence type="ECO:0000313" key="5">
    <source>
        <dbReference type="Proteomes" id="UP000705994"/>
    </source>
</evidence>
<dbReference type="Proteomes" id="UP000705994">
    <property type="component" value="Unassembled WGS sequence"/>
</dbReference>
<dbReference type="EMBL" id="JAHBFX010000009">
    <property type="protein sequence ID" value="MBZ6000444.1"/>
    <property type="molecule type" value="Genomic_DNA"/>
</dbReference>
<evidence type="ECO:0000313" key="4">
    <source>
        <dbReference type="EMBL" id="MBZ6015794.1"/>
    </source>
</evidence>
<dbReference type="RefSeq" id="WP_174249034.1">
    <property type="nucleotide sequence ID" value="NZ_CP017196.1"/>
</dbReference>
<comment type="similarity">
    <text evidence="1">Belongs to the universal stress protein A family.</text>
</comment>
<dbReference type="CDD" id="cd00293">
    <property type="entry name" value="USP-like"/>
    <property type="match status" value="1"/>
</dbReference>
<comment type="caution">
    <text evidence="4">The sequence shown here is derived from an EMBL/GenBank/DDBJ whole genome shotgun (WGS) entry which is preliminary data.</text>
</comment>
<dbReference type="Proteomes" id="UP000727071">
    <property type="component" value="Unassembled WGS sequence"/>
</dbReference>
<proteinExistence type="inferred from homology"/>
<evidence type="ECO:0000256" key="1">
    <source>
        <dbReference type="ARBA" id="ARBA00008791"/>
    </source>
</evidence>
<accession>A0AB35FYZ2</accession>
<dbReference type="InterPro" id="IPR006016">
    <property type="entry name" value="UspA"/>
</dbReference>